<sequence>MHLLETKRLLKRIKKRCVFQDDQQLEESLSISFLAFLLRISTLTLALLSILMYGFLNFFRALTLDLIDCTRFSSRIAI</sequence>
<reference evidence="2" key="2">
    <citation type="journal article" date="2023" name="Int. J. Mol. Sci.">
        <title>De Novo Assembly and Annotation of 11 Diverse Shrub Willow (Salix) Genomes Reveals Novel Gene Organization in Sex-Linked Regions.</title>
        <authorList>
            <person name="Hyden B."/>
            <person name="Feng K."/>
            <person name="Yates T.B."/>
            <person name="Jawdy S."/>
            <person name="Cereghino C."/>
            <person name="Smart L.B."/>
            <person name="Muchero W."/>
        </authorList>
    </citation>
    <scope>NUCLEOTIDE SEQUENCE</scope>
    <source>
        <tissue evidence="2">Shoot tip</tissue>
    </source>
</reference>
<accession>A0A9Q0PPZ8</accession>
<evidence type="ECO:0000256" key="1">
    <source>
        <dbReference type="SAM" id="Phobius"/>
    </source>
</evidence>
<reference evidence="2" key="1">
    <citation type="submission" date="2022-11" db="EMBL/GenBank/DDBJ databases">
        <authorList>
            <person name="Hyden B.L."/>
            <person name="Feng K."/>
            <person name="Yates T."/>
            <person name="Jawdy S."/>
            <person name="Smart L.B."/>
            <person name="Muchero W."/>
        </authorList>
    </citation>
    <scope>NUCLEOTIDE SEQUENCE</scope>
    <source>
        <tissue evidence="2">Shoot tip</tissue>
    </source>
</reference>
<dbReference type="AlphaFoldDB" id="A0A9Q0PPZ8"/>
<evidence type="ECO:0000313" key="2">
    <source>
        <dbReference type="EMBL" id="KAJ6692363.1"/>
    </source>
</evidence>
<keyword evidence="1" id="KW-0472">Membrane</keyword>
<comment type="caution">
    <text evidence="2">The sequence shown here is derived from an EMBL/GenBank/DDBJ whole genome shotgun (WGS) entry which is preliminary data.</text>
</comment>
<organism evidence="2 3">
    <name type="scientific">Salix purpurea</name>
    <name type="common">Purple osier willow</name>
    <dbReference type="NCBI Taxonomy" id="77065"/>
    <lineage>
        <taxon>Eukaryota</taxon>
        <taxon>Viridiplantae</taxon>
        <taxon>Streptophyta</taxon>
        <taxon>Embryophyta</taxon>
        <taxon>Tracheophyta</taxon>
        <taxon>Spermatophyta</taxon>
        <taxon>Magnoliopsida</taxon>
        <taxon>eudicotyledons</taxon>
        <taxon>Gunneridae</taxon>
        <taxon>Pentapetalae</taxon>
        <taxon>rosids</taxon>
        <taxon>fabids</taxon>
        <taxon>Malpighiales</taxon>
        <taxon>Salicaceae</taxon>
        <taxon>Saliceae</taxon>
        <taxon>Salix</taxon>
    </lineage>
</organism>
<keyword evidence="1" id="KW-0812">Transmembrane</keyword>
<name>A0A9Q0PPZ8_SALPP</name>
<evidence type="ECO:0000313" key="3">
    <source>
        <dbReference type="Proteomes" id="UP001151532"/>
    </source>
</evidence>
<keyword evidence="1" id="KW-1133">Transmembrane helix</keyword>
<feature type="transmembrane region" description="Helical" evidence="1">
    <location>
        <begin position="31"/>
        <end position="56"/>
    </location>
</feature>
<protein>
    <submittedName>
        <fullName evidence="2">Uncharacterized protein</fullName>
    </submittedName>
</protein>
<gene>
    <name evidence="2" type="ORF">OIU79_014170</name>
</gene>
<proteinExistence type="predicted"/>
<dbReference type="Proteomes" id="UP001151532">
    <property type="component" value="Chromosome 9"/>
</dbReference>
<dbReference type="EMBL" id="JAPFFK010000018">
    <property type="protein sequence ID" value="KAJ6692363.1"/>
    <property type="molecule type" value="Genomic_DNA"/>
</dbReference>
<keyword evidence="3" id="KW-1185">Reference proteome</keyword>